<accession>A0AAD5ADI5</accession>
<feature type="compositionally biased region" description="Polar residues" evidence="3">
    <location>
        <begin position="688"/>
        <end position="705"/>
    </location>
</feature>
<dbReference type="GO" id="GO:0006325">
    <property type="term" value="P:chromatin organization"/>
    <property type="evidence" value="ECO:0007669"/>
    <property type="project" value="TreeGrafter"/>
</dbReference>
<evidence type="ECO:0000313" key="7">
    <source>
        <dbReference type="Proteomes" id="UP001205998"/>
    </source>
</evidence>
<feature type="compositionally biased region" description="Polar residues" evidence="3">
    <location>
        <begin position="785"/>
        <end position="801"/>
    </location>
</feature>
<feature type="compositionally biased region" description="Polar residues" evidence="3">
    <location>
        <begin position="856"/>
        <end position="1020"/>
    </location>
</feature>
<protein>
    <submittedName>
        <fullName evidence="6">Ubinuclein 2a isoform X1</fullName>
    </submittedName>
</protein>
<evidence type="ECO:0000256" key="1">
    <source>
        <dbReference type="ARBA" id="ARBA00009911"/>
    </source>
</evidence>
<feature type="compositionally biased region" description="Polar residues" evidence="3">
    <location>
        <begin position="828"/>
        <end position="848"/>
    </location>
</feature>
<comment type="caution">
    <text evidence="6">The sequence shown here is derived from an EMBL/GenBank/DDBJ whole genome shotgun (WGS) entry which is preliminary data.</text>
</comment>
<feature type="compositionally biased region" description="Polar residues" evidence="3">
    <location>
        <begin position="1079"/>
        <end position="1116"/>
    </location>
</feature>
<feature type="region of interest" description="Disordered" evidence="3">
    <location>
        <begin position="659"/>
        <end position="1047"/>
    </location>
</feature>
<feature type="compositionally biased region" description="Low complexity" evidence="3">
    <location>
        <begin position="1152"/>
        <end position="1175"/>
    </location>
</feature>
<evidence type="ECO:0000256" key="3">
    <source>
        <dbReference type="SAM" id="MobiDB-lite"/>
    </source>
</evidence>
<feature type="compositionally biased region" description="Low complexity" evidence="3">
    <location>
        <begin position="669"/>
        <end position="680"/>
    </location>
</feature>
<feature type="region of interest" description="Disordered" evidence="3">
    <location>
        <begin position="1076"/>
        <end position="1203"/>
    </location>
</feature>
<feature type="compositionally biased region" description="Polar residues" evidence="3">
    <location>
        <begin position="743"/>
        <end position="761"/>
    </location>
</feature>
<dbReference type="GO" id="GO:0005634">
    <property type="term" value="C:nucleus"/>
    <property type="evidence" value="ECO:0007669"/>
    <property type="project" value="TreeGrafter"/>
</dbReference>
<dbReference type="PANTHER" id="PTHR21669:SF10">
    <property type="entry name" value="UBINUCLEIN-2"/>
    <property type="match status" value="1"/>
</dbReference>
<sequence length="1334" mass="143224">MAEPRKVPFVTLSAFTAAAPPGSEARKRHLDSDTEQSPSREPEHGVPEAAVLGKSPGQSETVRINITLPESTELSSPEYTYSELLQAKTNPSAVSQPRHLFNDEQQQKQEVKRLARMYEDKYGSGGKRKRKDRVQDLIDIGFGYDESDSFIDNSEAYDELVPASLTTKLGGFYINTGTLQFRNASESESDDAERRGNSRGGGDLEAMIKSKKRRDEVEQEEKKMMMKKKNRLTKTAVCRSEKKRRKKLMLAAMLRRFAREKKEMRELNPANTQLLLHNDVLLGDLTSDPSMMSLFTSANESELQDLLSDLDFSALDGVPHTQLAGNGLVYAEAGPRAVGGACLNVGSRLTSPPPLPESLPAPLVKRIEDLRLASRQFDEEGRKKFFTLDMNNILLDIELQVQEQSPSVRSAVYSHLEAFVPCNKEALLKRLKKLSLNIQDDRLRTPLLKLKLAVCSVMPEQTARYNMDCMAKVVAKQQIEDGERNCSEDEDEEKPGKRVIGPRKKFMWDDKLRTLLCNLVRVKLRCYEQEKSSLSVEDYLKAFMETEVKPLWPKGWMQARMLFKESRTVHGHLTDLGKKRIISTTRPVKIKVQCDLGTVTGVSPAPFSIYPPSELICLSDSLDEDLATNSLDSITQALQLLNNSANGVNANSAPCTSSSLPVVAKPHPHSISPSPSSQSSTLKDVVSVQRQTASPASRLSNTYMNTTPPAKPRPPPTTTPLQKPFGVIGIKSSQATPPGAIKNPSNRLCDSTQQQNLNSVTPKGFTTPPSSSQSHLLQKKATPTGHPQQRFITPMQATITKSSQSSSSPIIKLTHRPPAHSTPPGPTNRPSAQSTPPVPTNRPSAQSTPPGPTNRPAAQSTPPGSTNRPAAHSTTLGPTNRPSAQSTPPGPSNRPSAQSTPPGPTNRPSAQSTPPGPTNRPSAQSTPPGPTNRPSAQSTPPGPSNRPSAQSTPPGPTNRPSAQSTPPGPTTRPSAQITPSVPTNRPSAQITTSGSIHRPSAQITTSGSIHRPSAQITPSISAHRPLVQTTPPGPPLRSSTQTTPSSPAYQISVQTAPSAHRSSVSAPSPLSTAHHLIITTPSSGPGNRTPVSNQQNLGHAQRSPASTLPSSGSTHRPSVSTPPSPSSNRQSVQSSAYRPYVPSPPPQLARRSPVATPPAVSSPAPSSCPLVSSPSTQYNHKSSGFKPPFSPAPVATPPHTSNLQDCNLTSTSVTTNQRQRAVGGAIQSNKSSANCASAIGLPSLSDSALLNQVSPVPLGLGMFGGLVPVSLPFQFPLLNFAPPGAAPHTPSSGFTLTQNLFKSLQSGVQATLPPHLQLAFSESNQSQGGDVKRK</sequence>
<dbReference type="InterPro" id="IPR014840">
    <property type="entry name" value="HRD"/>
</dbReference>
<comment type="similarity">
    <text evidence="1">Belongs to the ubinuclein family.</text>
</comment>
<proteinExistence type="inferred from homology"/>
<feature type="compositionally biased region" description="Polar residues" evidence="3">
    <location>
        <begin position="767"/>
        <end position="776"/>
    </location>
</feature>
<evidence type="ECO:0000313" key="6">
    <source>
        <dbReference type="EMBL" id="KAI5613794.1"/>
    </source>
</evidence>
<gene>
    <name evidence="6" type="ORF">C0J50_4198</name>
</gene>
<feature type="domain" description="Hpc2-related" evidence="4">
    <location>
        <begin position="129"/>
        <end position="180"/>
    </location>
</feature>
<feature type="compositionally biased region" description="Low complexity" evidence="3">
    <location>
        <begin position="1126"/>
        <end position="1135"/>
    </location>
</feature>
<dbReference type="PANTHER" id="PTHR21669">
    <property type="entry name" value="CAPZ-INTERACTING PROTEIN AND RELATED PROTEINS"/>
    <property type="match status" value="1"/>
</dbReference>
<evidence type="ECO:0000259" key="4">
    <source>
        <dbReference type="Pfam" id="PF08729"/>
    </source>
</evidence>
<feature type="compositionally biased region" description="Pro residues" evidence="3">
    <location>
        <begin position="709"/>
        <end position="718"/>
    </location>
</feature>
<feature type="region of interest" description="Disordered" evidence="3">
    <location>
        <begin position="16"/>
        <end position="61"/>
    </location>
</feature>
<feature type="compositionally biased region" description="Polar residues" evidence="3">
    <location>
        <begin position="1037"/>
        <end position="1047"/>
    </location>
</feature>
<organism evidence="6 7">
    <name type="scientific">Silurus asotus</name>
    <name type="common">Amur catfish</name>
    <name type="synonym">Parasilurus asotus</name>
    <dbReference type="NCBI Taxonomy" id="30991"/>
    <lineage>
        <taxon>Eukaryota</taxon>
        <taxon>Metazoa</taxon>
        <taxon>Chordata</taxon>
        <taxon>Craniata</taxon>
        <taxon>Vertebrata</taxon>
        <taxon>Euteleostomi</taxon>
        <taxon>Actinopterygii</taxon>
        <taxon>Neopterygii</taxon>
        <taxon>Teleostei</taxon>
        <taxon>Ostariophysi</taxon>
        <taxon>Siluriformes</taxon>
        <taxon>Siluridae</taxon>
        <taxon>Silurus</taxon>
    </lineage>
</organism>
<evidence type="ECO:0000256" key="2">
    <source>
        <dbReference type="ARBA" id="ARBA00022553"/>
    </source>
</evidence>
<dbReference type="InterPro" id="IPR026947">
    <property type="entry name" value="UBN_middle_dom"/>
</dbReference>
<dbReference type="EMBL" id="MU562415">
    <property type="protein sequence ID" value="KAI5613794.1"/>
    <property type="molecule type" value="Genomic_DNA"/>
</dbReference>
<dbReference type="Pfam" id="PF08729">
    <property type="entry name" value="HUN"/>
    <property type="match status" value="1"/>
</dbReference>
<keyword evidence="7" id="KW-1185">Reference proteome</keyword>
<keyword evidence="2" id="KW-0597">Phosphoprotein</keyword>
<dbReference type="Proteomes" id="UP001205998">
    <property type="component" value="Unassembled WGS sequence"/>
</dbReference>
<dbReference type="Pfam" id="PF14075">
    <property type="entry name" value="UBN_AB"/>
    <property type="match status" value="1"/>
</dbReference>
<reference evidence="6" key="1">
    <citation type="submission" date="2018-07" db="EMBL/GenBank/DDBJ databases">
        <title>Comparative genomics of catfishes provides insights into carnivory and benthic adaptation.</title>
        <authorList>
            <person name="Zhang Y."/>
            <person name="Wang D."/>
            <person name="Peng Z."/>
            <person name="Zheng S."/>
            <person name="Shao F."/>
            <person name="Tao W."/>
        </authorList>
    </citation>
    <scope>NUCLEOTIDE SEQUENCE</scope>
    <source>
        <strain evidence="6">Chongqing</strain>
    </source>
</reference>
<feature type="region of interest" description="Disordered" evidence="3">
    <location>
        <begin position="183"/>
        <end position="220"/>
    </location>
</feature>
<evidence type="ECO:0000259" key="5">
    <source>
        <dbReference type="Pfam" id="PF14075"/>
    </source>
</evidence>
<feature type="domain" description="Ubinuclein middle" evidence="5">
    <location>
        <begin position="355"/>
        <end position="564"/>
    </location>
</feature>
<name>A0AAD5ADI5_SILAS</name>